<keyword evidence="3" id="KW-1185">Reference proteome</keyword>
<accession>A0ABT4U9N4</accession>
<dbReference type="EMBL" id="JAQFWQ010000086">
    <property type="protein sequence ID" value="MDA2813678.1"/>
    <property type="molecule type" value="Genomic_DNA"/>
</dbReference>
<organism evidence="2 3">
    <name type="scientific">Nocardiopsis endophytica</name>
    <dbReference type="NCBI Taxonomy" id="3018445"/>
    <lineage>
        <taxon>Bacteria</taxon>
        <taxon>Bacillati</taxon>
        <taxon>Actinomycetota</taxon>
        <taxon>Actinomycetes</taxon>
        <taxon>Streptosporangiales</taxon>
        <taxon>Nocardiopsidaceae</taxon>
        <taxon>Nocardiopsis</taxon>
    </lineage>
</organism>
<dbReference type="PANTHER" id="PTHR40267:SF1">
    <property type="entry name" value="BLR3294 PROTEIN"/>
    <property type="match status" value="1"/>
</dbReference>
<feature type="compositionally biased region" description="Low complexity" evidence="1">
    <location>
        <begin position="1"/>
        <end position="10"/>
    </location>
</feature>
<proteinExistence type="predicted"/>
<feature type="region of interest" description="Disordered" evidence="1">
    <location>
        <begin position="1"/>
        <end position="30"/>
    </location>
</feature>
<sequence>MRTEHGTTGPACGGGPGVSAPRTRGPEAERDASLSLLGERGLLPDQETANGLVEISAVAETPSQSGVGMIAPYDFALDRELWRWAPDDVSLYVTRLPFVPVPVTVDQASALSDGDGAARATRDLLAPEPLVVGYACASGSFVHGAEGQRRLRRSILDAGAPAAVTTSGALIDALEAVGTRRVAVVTPYVDSVTERLVAYLGEHGTDVVSAVGLGLLDHIWKVSYAEVVEAVRGADRPEAEAVFISCTNVLTYDIIAPLERMLGKPVLAANQVTMWAALQAVGRHPVGAGQHLVEATAPGGGAHGGRDGRGGDGTERRSASA</sequence>
<dbReference type="Pfam" id="PF17645">
    <property type="entry name" value="Amdase"/>
    <property type="match status" value="1"/>
</dbReference>
<dbReference type="InterPro" id="IPR053714">
    <property type="entry name" value="Iso_Racemase_Enz_sf"/>
</dbReference>
<feature type="region of interest" description="Disordered" evidence="1">
    <location>
        <begin position="293"/>
        <end position="321"/>
    </location>
</feature>
<evidence type="ECO:0000256" key="1">
    <source>
        <dbReference type="SAM" id="MobiDB-lite"/>
    </source>
</evidence>
<name>A0ABT4U9N4_9ACTN</name>
<feature type="compositionally biased region" description="Basic and acidic residues" evidence="1">
    <location>
        <begin position="304"/>
        <end position="321"/>
    </location>
</feature>
<dbReference type="InterPro" id="IPR026286">
    <property type="entry name" value="MaiA/AMDase"/>
</dbReference>
<evidence type="ECO:0000313" key="2">
    <source>
        <dbReference type="EMBL" id="MDA2813678.1"/>
    </source>
</evidence>
<gene>
    <name evidence="2" type="ORF">O4J56_23745</name>
</gene>
<evidence type="ECO:0000313" key="3">
    <source>
        <dbReference type="Proteomes" id="UP001527866"/>
    </source>
</evidence>
<dbReference type="PANTHER" id="PTHR40267">
    <property type="entry name" value="BLR3294 PROTEIN"/>
    <property type="match status" value="1"/>
</dbReference>
<reference evidence="2 3" key="1">
    <citation type="submission" date="2023-01" db="EMBL/GenBank/DDBJ databases">
        <title>Draft genome sequence of Nocardiopsis sp. RSe5-2 isolated from halophytes.</title>
        <authorList>
            <person name="Duangmal K."/>
            <person name="Chantavorakit T."/>
        </authorList>
    </citation>
    <scope>NUCLEOTIDE SEQUENCE [LARGE SCALE GENOMIC DNA]</scope>
    <source>
        <strain evidence="2 3">RSe5-2</strain>
    </source>
</reference>
<dbReference type="Proteomes" id="UP001527866">
    <property type="component" value="Unassembled WGS sequence"/>
</dbReference>
<comment type="caution">
    <text evidence="2">The sequence shown here is derived from an EMBL/GenBank/DDBJ whole genome shotgun (WGS) entry which is preliminary data.</text>
</comment>
<dbReference type="Gene3D" id="3.40.50.12500">
    <property type="match status" value="1"/>
</dbReference>
<dbReference type="RefSeq" id="WP_270688775.1">
    <property type="nucleotide sequence ID" value="NZ_JAQFWQ010000086.1"/>
</dbReference>
<protein>
    <submittedName>
        <fullName evidence="2">Asp/Glu racemase</fullName>
    </submittedName>
</protein>